<dbReference type="Gene3D" id="1.10.630.10">
    <property type="entry name" value="Cytochrome P450"/>
    <property type="match status" value="1"/>
</dbReference>
<dbReference type="PRINTS" id="PR00463">
    <property type="entry name" value="EP450I"/>
</dbReference>
<feature type="binding site" description="axial binding residue" evidence="8">
    <location>
        <position position="268"/>
    </location>
    <ligand>
        <name>heme</name>
        <dbReference type="ChEBI" id="CHEBI:30413"/>
    </ligand>
    <ligandPart>
        <name>Fe</name>
        <dbReference type="ChEBI" id="CHEBI:18248"/>
    </ligandPart>
</feature>
<evidence type="ECO:0000256" key="1">
    <source>
        <dbReference type="ARBA" id="ARBA00001971"/>
    </source>
</evidence>
<dbReference type="AlphaFoldDB" id="A0AAV0N8V9"/>
<keyword evidence="4 8" id="KW-0479">Metal-binding</keyword>
<accession>A0AAV0N8V9</accession>
<dbReference type="Proteomes" id="UP001154282">
    <property type="component" value="Unassembled WGS sequence"/>
</dbReference>
<evidence type="ECO:0000256" key="5">
    <source>
        <dbReference type="ARBA" id="ARBA00023002"/>
    </source>
</evidence>
<reference evidence="9" key="1">
    <citation type="submission" date="2022-08" db="EMBL/GenBank/DDBJ databases">
        <authorList>
            <person name="Gutierrez-Valencia J."/>
        </authorList>
    </citation>
    <scope>NUCLEOTIDE SEQUENCE</scope>
</reference>
<keyword evidence="6 8" id="KW-0408">Iron</keyword>
<gene>
    <name evidence="9" type="ORF">LITE_LOCUS32148</name>
</gene>
<dbReference type="InterPro" id="IPR001128">
    <property type="entry name" value="Cyt_P450"/>
</dbReference>
<evidence type="ECO:0000256" key="3">
    <source>
        <dbReference type="ARBA" id="ARBA00022617"/>
    </source>
</evidence>
<evidence type="ECO:0000256" key="8">
    <source>
        <dbReference type="PIRSR" id="PIRSR602401-1"/>
    </source>
</evidence>
<proteinExistence type="inferred from homology"/>
<keyword evidence="7" id="KW-0503">Monooxygenase</keyword>
<dbReference type="PANTHER" id="PTHR24296">
    <property type="entry name" value="CYTOCHROME P450"/>
    <property type="match status" value="1"/>
</dbReference>
<dbReference type="GO" id="GO:0020037">
    <property type="term" value="F:heme binding"/>
    <property type="evidence" value="ECO:0007669"/>
    <property type="project" value="InterPro"/>
</dbReference>
<dbReference type="InterPro" id="IPR002401">
    <property type="entry name" value="Cyt_P450_E_grp-I"/>
</dbReference>
<comment type="cofactor">
    <cofactor evidence="1 8">
        <name>heme</name>
        <dbReference type="ChEBI" id="CHEBI:30413"/>
    </cofactor>
</comment>
<protein>
    <recommendedName>
        <fullName evidence="11">Cytochrome P450</fullName>
    </recommendedName>
</protein>
<evidence type="ECO:0008006" key="11">
    <source>
        <dbReference type="Google" id="ProtNLM"/>
    </source>
</evidence>
<evidence type="ECO:0000313" key="9">
    <source>
        <dbReference type="EMBL" id="CAI0454922.1"/>
    </source>
</evidence>
<dbReference type="EMBL" id="CAMGYJ010000008">
    <property type="protein sequence ID" value="CAI0454922.1"/>
    <property type="molecule type" value="Genomic_DNA"/>
</dbReference>
<sequence>MCGKAFDQLEEVVIYRFIVPMCVWRLQRRLKIGMEWKFIRAWSTLDQLLYGSINRKKQELATKNFVDNDVHKINKMDLVTQILIMEDEDDGGDEKFIDKTSNKFLRDTAFTLIAAGRDTVAAALTWLIWCVANHPVVEKRILEELKQVMAVRPSSAIDDGEEKGGFFRNDELNKLVYLHATVCETLRLYPPVPFEHKCTVEADVLPSGHTVRKEERIIFSIYAMARMEEIWGEDCLEFKPERWISEKGTILHVPSYKFMTFLTGTRTCLGKNMSFTQVKSLASALLWNYKFELINDGCSVKPAVGMVLFMKDGLKTRVSKRDHW</sequence>
<dbReference type="PRINTS" id="PR00385">
    <property type="entry name" value="P450"/>
</dbReference>
<dbReference type="GO" id="GO:0016705">
    <property type="term" value="F:oxidoreductase activity, acting on paired donors, with incorporation or reduction of molecular oxygen"/>
    <property type="evidence" value="ECO:0007669"/>
    <property type="project" value="InterPro"/>
</dbReference>
<keyword evidence="10" id="KW-1185">Reference proteome</keyword>
<comment type="caution">
    <text evidence="9">The sequence shown here is derived from an EMBL/GenBank/DDBJ whole genome shotgun (WGS) entry which is preliminary data.</text>
</comment>
<evidence type="ECO:0000256" key="4">
    <source>
        <dbReference type="ARBA" id="ARBA00022723"/>
    </source>
</evidence>
<keyword evidence="5" id="KW-0560">Oxidoreductase</keyword>
<comment type="similarity">
    <text evidence="2">Belongs to the cytochrome P450 family.</text>
</comment>
<keyword evidence="3 8" id="KW-0349">Heme</keyword>
<organism evidence="9 10">
    <name type="scientific">Linum tenue</name>
    <dbReference type="NCBI Taxonomy" id="586396"/>
    <lineage>
        <taxon>Eukaryota</taxon>
        <taxon>Viridiplantae</taxon>
        <taxon>Streptophyta</taxon>
        <taxon>Embryophyta</taxon>
        <taxon>Tracheophyta</taxon>
        <taxon>Spermatophyta</taxon>
        <taxon>Magnoliopsida</taxon>
        <taxon>eudicotyledons</taxon>
        <taxon>Gunneridae</taxon>
        <taxon>Pentapetalae</taxon>
        <taxon>rosids</taxon>
        <taxon>fabids</taxon>
        <taxon>Malpighiales</taxon>
        <taxon>Linaceae</taxon>
        <taxon>Linum</taxon>
    </lineage>
</organism>
<name>A0AAV0N8V9_9ROSI</name>
<evidence type="ECO:0000256" key="7">
    <source>
        <dbReference type="ARBA" id="ARBA00023033"/>
    </source>
</evidence>
<evidence type="ECO:0000256" key="2">
    <source>
        <dbReference type="ARBA" id="ARBA00010617"/>
    </source>
</evidence>
<dbReference type="SUPFAM" id="SSF48264">
    <property type="entry name" value="Cytochrome P450"/>
    <property type="match status" value="1"/>
</dbReference>
<evidence type="ECO:0000313" key="10">
    <source>
        <dbReference type="Proteomes" id="UP001154282"/>
    </source>
</evidence>
<dbReference type="Pfam" id="PF00067">
    <property type="entry name" value="p450"/>
    <property type="match status" value="1"/>
</dbReference>
<evidence type="ECO:0000256" key="6">
    <source>
        <dbReference type="ARBA" id="ARBA00023004"/>
    </source>
</evidence>
<dbReference type="InterPro" id="IPR036396">
    <property type="entry name" value="Cyt_P450_sf"/>
</dbReference>
<dbReference type="GO" id="GO:0004497">
    <property type="term" value="F:monooxygenase activity"/>
    <property type="evidence" value="ECO:0007669"/>
    <property type="project" value="UniProtKB-KW"/>
</dbReference>
<dbReference type="GO" id="GO:0005506">
    <property type="term" value="F:iron ion binding"/>
    <property type="evidence" value="ECO:0007669"/>
    <property type="project" value="InterPro"/>
</dbReference>